<proteinExistence type="predicted"/>
<reference evidence="1" key="1">
    <citation type="submission" date="2014-11" db="EMBL/GenBank/DDBJ databases">
        <authorList>
            <person name="Amaro Gonzalez C."/>
        </authorList>
    </citation>
    <scope>NUCLEOTIDE SEQUENCE</scope>
</reference>
<protein>
    <submittedName>
        <fullName evidence="1">Uncharacterized protein</fullName>
    </submittedName>
</protein>
<reference evidence="1" key="2">
    <citation type="journal article" date="2015" name="Fish Shellfish Immunol.">
        <title>Early steps in the European eel (Anguilla anguilla)-Vibrio vulnificus interaction in the gills: Role of the RtxA13 toxin.</title>
        <authorList>
            <person name="Callol A."/>
            <person name="Pajuelo D."/>
            <person name="Ebbesson L."/>
            <person name="Teles M."/>
            <person name="MacKenzie S."/>
            <person name="Amaro C."/>
        </authorList>
    </citation>
    <scope>NUCLEOTIDE SEQUENCE</scope>
</reference>
<evidence type="ECO:0000313" key="1">
    <source>
        <dbReference type="EMBL" id="JAH41781.1"/>
    </source>
</evidence>
<name>A0A0E9SKG3_ANGAN</name>
<dbReference type="EMBL" id="GBXM01066796">
    <property type="protein sequence ID" value="JAH41781.1"/>
    <property type="molecule type" value="Transcribed_RNA"/>
</dbReference>
<organism evidence="1">
    <name type="scientific">Anguilla anguilla</name>
    <name type="common">European freshwater eel</name>
    <name type="synonym">Muraena anguilla</name>
    <dbReference type="NCBI Taxonomy" id="7936"/>
    <lineage>
        <taxon>Eukaryota</taxon>
        <taxon>Metazoa</taxon>
        <taxon>Chordata</taxon>
        <taxon>Craniata</taxon>
        <taxon>Vertebrata</taxon>
        <taxon>Euteleostomi</taxon>
        <taxon>Actinopterygii</taxon>
        <taxon>Neopterygii</taxon>
        <taxon>Teleostei</taxon>
        <taxon>Anguilliformes</taxon>
        <taxon>Anguillidae</taxon>
        <taxon>Anguilla</taxon>
    </lineage>
</organism>
<accession>A0A0E9SKG3</accession>
<dbReference type="AlphaFoldDB" id="A0A0E9SKG3"/>
<sequence length="28" mass="3511">MTKRQWKITNPRTCRILRPLTWMCEQGY</sequence>